<dbReference type="Gene3D" id="3.10.290.10">
    <property type="entry name" value="RNA-binding S4 domain"/>
    <property type="match status" value="1"/>
</dbReference>
<comment type="function">
    <text evidence="6">Responsible for synthesis of pseudouridine from uracil.</text>
</comment>
<dbReference type="RefSeq" id="WP_173075886.1">
    <property type="nucleotide sequence ID" value="NZ_CP041345.1"/>
</dbReference>
<dbReference type="SUPFAM" id="SSF55174">
    <property type="entry name" value="Alpha-L RNA-binding motif"/>
    <property type="match status" value="1"/>
</dbReference>
<dbReference type="EC" id="5.4.99.-" evidence="6"/>
<dbReference type="GO" id="GO:0003723">
    <property type="term" value="F:RNA binding"/>
    <property type="evidence" value="ECO:0007669"/>
    <property type="project" value="UniProtKB-KW"/>
</dbReference>
<feature type="active site" evidence="4">
    <location>
        <position position="162"/>
    </location>
</feature>
<keyword evidence="2 5" id="KW-0694">RNA-binding</keyword>
<dbReference type="InterPro" id="IPR006225">
    <property type="entry name" value="PsdUridine_synth_RluC/D"/>
</dbReference>
<evidence type="ECO:0000256" key="6">
    <source>
        <dbReference type="RuleBase" id="RU362028"/>
    </source>
</evidence>
<keyword evidence="9" id="KW-1185">Reference proteome</keyword>
<dbReference type="InterPro" id="IPR050188">
    <property type="entry name" value="RluA_PseudoU_synthase"/>
</dbReference>
<evidence type="ECO:0000256" key="5">
    <source>
        <dbReference type="PROSITE-ProRule" id="PRU00182"/>
    </source>
</evidence>
<dbReference type="InterPro" id="IPR036986">
    <property type="entry name" value="S4_RNA-bd_sf"/>
</dbReference>
<reference evidence="8 9" key="1">
    <citation type="submission" date="2019-07" db="EMBL/GenBank/DDBJ databases">
        <title>Thalassofilum flectens gen. nov., sp. nov., a novel moderate thermophilic anaerobe from a shallow sea hot spring in Kunashir Island (Russia), representing a new family in the order Bacteroidales, and proposal of Thalassofilacea fam. nov.</title>
        <authorList>
            <person name="Kochetkova T.V."/>
            <person name="Podosokorskaya O.A."/>
            <person name="Novikov A."/>
            <person name="Elcheninov A.G."/>
            <person name="Toshchakov S.V."/>
            <person name="Kublanov I.V."/>
        </authorList>
    </citation>
    <scope>NUCLEOTIDE SEQUENCE [LARGE SCALE GENOMIC DNA]</scope>
    <source>
        <strain evidence="8 9">38-H</strain>
    </source>
</reference>
<gene>
    <name evidence="8" type="ORF">FHG85_11095</name>
</gene>
<dbReference type="CDD" id="cd00165">
    <property type="entry name" value="S4"/>
    <property type="match status" value="1"/>
</dbReference>
<dbReference type="Proteomes" id="UP000500961">
    <property type="component" value="Chromosome"/>
</dbReference>
<proteinExistence type="inferred from homology"/>
<feature type="domain" description="RNA-binding S4" evidence="7">
    <location>
        <begin position="37"/>
        <end position="102"/>
    </location>
</feature>
<name>A0A7D4CHS0_9BACT</name>
<evidence type="ECO:0000256" key="1">
    <source>
        <dbReference type="ARBA" id="ARBA00010876"/>
    </source>
</evidence>
<dbReference type="PROSITE" id="PS50889">
    <property type="entry name" value="S4"/>
    <property type="match status" value="1"/>
</dbReference>
<dbReference type="SUPFAM" id="SSF55120">
    <property type="entry name" value="Pseudouridine synthase"/>
    <property type="match status" value="1"/>
</dbReference>
<keyword evidence="3 6" id="KW-0413">Isomerase</keyword>
<dbReference type="CDD" id="cd02869">
    <property type="entry name" value="PseudoU_synth_RluA_like"/>
    <property type="match status" value="1"/>
</dbReference>
<evidence type="ECO:0000313" key="8">
    <source>
        <dbReference type="EMBL" id="QKG80786.1"/>
    </source>
</evidence>
<dbReference type="KEGG" id="ttz:FHG85_11095"/>
<dbReference type="Pfam" id="PF00849">
    <property type="entry name" value="PseudoU_synth_2"/>
    <property type="match status" value="1"/>
</dbReference>
<dbReference type="PROSITE" id="PS01129">
    <property type="entry name" value="PSI_RLU"/>
    <property type="match status" value="1"/>
</dbReference>
<evidence type="ECO:0000313" key="9">
    <source>
        <dbReference type="Proteomes" id="UP000500961"/>
    </source>
</evidence>
<dbReference type="AlphaFoldDB" id="A0A7D4CHS0"/>
<evidence type="ECO:0000256" key="3">
    <source>
        <dbReference type="ARBA" id="ARBA00023235"/>
    </source>
</evidence>
<evidence type="ECO:0000259" key="7">
    <source>
        <dbReference type="SMART" id="SM00363"/>
    </source>
</evidence>
<dbReference type="GO" id="GO:0000455">
    <property type="term" value="P:enzyme-directed rRNA pseudouridine synthesis"/>
    <property type="evidence" value="ECO:0007669"/>
    <property type="project" value="TreeGrafter"/>
</dbReference>
<comment type="similarity">
    <text evidence="1 6">Belongs to the pseudouridine synthase RluA family.</text>
</comment>
<dbReference type="InterPro" id="IPR006224">
    <property type="entry name" value="PsdUridine_synth_RluA-like_CS"/>
</dbReference>
<dbReference type="SMART" id="SM00363">
    <property type="entry name" value="S4"/>
    <property type="match status" value="1"/>
</dbReference>
<comment type="catalytic activity">
    <reaction evidence="6">
        <text>a uridine in RNA = a pseudouridine in RNA</text>
        <dbReference type="Rhea" id="RHEA:48348"/>
        <dbReference type="Rhea" id="RHEA-COMP:12068"/>
        <dbReference type="Rhea" id="RHEA-COMP:12069"/>
        <dbReference type="ChEBI" id="CHEBI:65314"/>
        <dbReference type="ChEBI" id="CHEBI:65315"/>
    </reaction>
</comment>
<dbReference type="PANTHER" id="PTHR21600">
    <property type="entry name" value="MITOCHONDRIAL RNA PSEUDOURIDINE SYNTHASE"/>
    <property type="match status" value="1"/>
</dbReference>
<dbReference type="Pfam" id="PF01479">
    <property type="entry name" value="S4"/>
    <property type="match status" value="1"/>
</dbReference>
<dbReference type="InterPro" id="IPR006145">
    <property type="entry name" value="PsdUridine_synth_RsuA/RluA"/>
</dbReference>
<dbReference type="GO" id="GO:0120159">
    <property type="term" value="F:rRNA pseudouridine synthase activity"/>
    <property type="evidence" value="ECO:0007669"/>
    <property type="project" value="UniProtKB-ARBA"/>
</dbReference>
<protein>
    <recommendedName>
        <fullName evidence="6">Pseudouridine synthase</fullName>
        <ecNumber evidence="6">5.4.99.-</ecNumber>
    </recommendedName>
</protein>
<dbReference type="FunFam" id="3.30.2350.10:FF:000006">
    <property type="entry name" value="Pseudouridine synthase"/>
    <property type="match status" value="1"/>
</dbReference>
<dbReference type="Gene3D" id="3.30.2350.10">
    <property type="entry name" value="Pseudouridine synthase"/>
    <property type="match status" value="1"/>
</dbReference>
<dbReference type="InterPro" id="IPR020103">
    <property type="entry name" value="PsdUridine_synth_cat_dom_sf"/>
</dbReference>
<dbReference type="NCBIfam" id="TIGR00005">
    <property type="entry name" value="rluA_subfam"/>
    <property type="match status" value="1"/>
</dbReference>
<evidence type="ECO:0000256" key="4">
    <source>
        <dbReference type="PIRSR" id="PIRSR606225-1"/>
    </source>
</evidence>
<evidence type="ECO:0000256" key="2">
    <source>
        <dbReference type="ARBA" id="ARBA00022884"/>
    </source>
</evidence>
<accession>A0A7D4CHS0</accession>
<dbReference type="EMBL" id="CP041345">
    <property type="protein sequence ID" value="QKG80786.1"/>
    <property type="molecule type" value="Genomic_DNA"/>
</dbReference>
<organism evidence="8 9">
    <name type="scientific">Tenuifilum thalassicum</name>
    <dbReference type="NCBI Taxonomy" id="2590900"/>
    <lineage>
        <taxon>Bacteria</taxon>
        <taxon>Pseudomonadati</taxon>
        <taxon>Bacteroidota</taxon>
        <taxon>Bacteroidia</taxon>
        <taxon>Bacteroidales</taxon>
        <taxon>Tenuifilaceae</taxon>
        <taxon>Tenuifilum</taxon>
    </lineage>
</organism>
<dbReference type="PANTHER" id="PTHR21600:SF44">
    <property type="entry name" value="RIBOSOMAL LARGE SUBUNIT PSEUDOURIDINE SYNTHASE D"/>
    <property type="match status" value="1"/>
</dbReference>
<dbReference type="FunFam" id="3.10.290.10:FF:000016">
    <property type="entry name" value="Pseudouridine synthase"/>
    <property type="match status" value="1"/>
</dbReference>
<dbReference type="InterPro" id="IPR002942">
    <property type="entry name" value="S4_RNA-bd"/>
</dbReference>
<sequence>MLENPQRLDDTPDSNPDEQSELFEHFRIEVDKGQTPTRIDKFLTDKIRNISRNRIQNAAEAGNVLVNGKTVKSSYKVKPFDTISIVLAHPPRETDILPENIPIDIIYEDDTLLIVNKPAGMVVHPAYGNFNGTLVNALLYHLKDVPLFKSGEVRPGLVHRIDKNTSGLLVIAKTEFAMNHLAKQFFDRTTDRLYIALVWGDMESDSGTITGHIGRSVRDRKRMQVYPGGEQGKHAVTHWRVLKRFGYTTLIECKLETGRTHQIRAHMEYINHPLFNDEVYGGNKIIKGNATTKYKQFIENCFNICPRHALHAKTLGFTHPISGDRLHFESELPKDMSDLVEKWDKYNI</sequence>